<reference evidence="2 3" key="1">
    <citation type="journal article" date="2020" name="Sci. Rep.">
        <title>A novel cyanobacterial geosmin producer, revising GeoA distribution and dispersion patterns in Bacteria.</title>
        <authorList>
            <person name="Churro C."/>
            <person name="Semedo-Aguiar A.P."/>
            <person name="Silva A.D."/>
            <person name="Pereira-Leal J.B."/>
            <person name="Leite R.B."/>
        </authorList>
    </citation>
    <scope>NUCLEOTIDE SEQUENCE [LARGE SCALE GENOMIC DNA]</scope>
    <source>
        <strain evidence="2 3">IPMA8</strain>
    </source>
</reference>
<accession>A0ABX2D3Z9</accession>
<dbReference type="RefSeq" id="WP_172191366.1">
    <property type="nucleotide sequence ID" value="NZ_CAWPPK010000031.1"/>
</dbReference>
<dbReference type="EMBL" id="SRRZ01000126">
    <property type="protein sequence ID" value="NQE37377.1"/>
    <property type="molecule type" value="Genomic_DNA"/>
</dbReference>
<sequence length="213" mass="24318">MTQSIQAKTLTLLDVETKFNFKLCENEQFFREWIDHLPEIADEEKRSLDKLKAGYINSVKYAMLEDTVKMVVLAPLLFLADFYLTPFHIEAEKSVELTIEDEDTIIRGSIDVLLLLQSFWVVAIEAKRSQYSVEAGLPQLLFYMLNDPSSEPVTFGLLTNGSSFRFIKMTKRDTPQYAVSKLFDIANPGNELYEVFRILKRLAGIISSNASSI</sequence>
<comment type="caution">
    <text evidence="2">The sequence shown here is derived from an EMBL/GenBank/DDBJ whole genome shotgun (WGS) entry which is preliminary data.</text>
</comment>
<gene>
    <name evidence="2" type="ORF">E5S67_05148</name>
</gene>
<feature type="domain" description="Restriction endonuclease type I HsdR N-terminal" evidence="1">
    <location>
        <begin position="109"/>
        <end position="173"/>
    </location>
</feature>
<dbReference type="Pfam" id="PF04313">
    <property type="entry name" value="HSDR_N"/>
    <property type="match status" value="1"/>
</dbReference>
<protein>
    <recommendedName>
        <fullName evidence="1">Restriction endonuclease type I HsdR N-terminal domain-containing protein</fullName>
    </recommendedName>
</protein>
<organism evidence="2 3">
    <name type="scientific">Microcoleus asticus IPMA8</name>
    <dbReference type="NCBI Taxonomy" id="2563858"/>
    <lineage>
        <taxon>Bacteria</taxon>
        <taxon>Bacillati</taxon>
        <taxon>Cyanobacteriota</taxon>
        <taxon>Cyanophyceae</taxon>
        <taxon>Oscillatoriophycideae</taxon>
        <taxon>Oscillatoriales</taxon>
        <taxon>Microcoleaceae</taxon>
        <taxon>Microcoleus</taxon>
        <taxon>Microcoleus asticus</taxon>
    </lineage>
</organism>
<evidence type="ECO:0000313" key="3">
    <source>
        <dbReference type="Proteomes" id="UP000702425"/>
    </source>
</evidence>
<proteinExistence type="predicted"/>
<evidence type="ECO:0000313" key="2">
    <source>
        <dbReference type="EMBL" id="NQE37377.1"/>
    </source>
</evidence>
<keyword evidence="3" id="KW-1185">Reference proteome</keyword>
<dbReference type="Proteomes" id="UP000702425">
    <property type="component" value="Unassembled WGS sequence"/>
</dbReference>
<name>A0ABX2D3Z9_9CYAN</name>
<evidence type="ECO:0000259" key="1">
    <source>
        <dbReference type="Pfam" id="PF04313"/>
    </source>
</evidence>
<dbReference type="InterPro" id="IPR007409">
    <property type="entry name" value="Restrct_endonuc_type1_HsdR_N"/>
</dbReference>